<dbReference type="OrthoDB" id="5828215at2759"/>
<dbReference type="Proteomes" id="UP000054047">
    <property type="component" value="Unassembled WGS sequence"/>
</dbReference>
<accession>A0A0C2GPB1</accession>
<sequence>MGGGAGCQCASCPQPVTCAPAPTCAIPLPCPSATDYAVPAAPVESQYQARKGSYQQVFPVVQPVPAPVPIAPPQQNAPNVPRNVIDSFRALQSAISASHKSCEDYFHQRSIVIHGIPELPTNALPSERQADVEARVSDVFDALGVEARPWAVFRMGKMSETRPRLTKVILYSRSQFFAILEKARSLRQMSNYEHIFIRASLTEAERRREYDLRKEVRDRNQLLGHKQFVVYRGEIVKRFIPRKQRKISWNVYPRHILNLMEQRNRLFSQLDDPLTSDKYRNISEELEKHIKKFRAFKDKKLSRMSSQSLFAYMRPLLNEQNASQTIYDDDGTKYRTEQEKAEVLAHYFASIFRTGQ</sequence>
<dbReference type="EMBL" id="KN730552">
    <property type="protein sequence ID" value="KIH60879.1"/>
    <property type="molecule type" value="Genomic_DNA"/>
</dbReference>
<gene>
    <name evidence="1" type="ORF">ANCDUO_08857</name>
</gene>
<evidence type="ECO:0000313" key="2">
    <source>
        <dbReference type="Proteomes" id="UP000054047"/>
    </source>
</evidence>
<proteinExistence type="predicted"/>
<name>A0A0C2GPB1_9BILA</name>
<dbReference type="AlphaFoldDB" id="A0A0C2GPB1"/>
<organism evidence="1 2">
    <name type="scientific">Ancylostoma duodenale</name>
    <dbReference type="NCBI Taxonomy" id="51022"/>
    <lineage>
        <taxon>Eukaryota</taxon>
        <taxon>Metazoa</taxon>
        <taxon>Ecdysozoa</taxon>
        <taxon>Nematoda</taxon>
        <taxon>Chromadorea</taxon>
        <taxon>Rhabditida</taxon>
        <taxon>Rhabditina</taxon>
        <taxon>Rhabditomorpha</taxon>
        <taxon>Strongyloidea</taxon>
        <taxon>Ancylostomatidae</taxon>
        <taxon>Ancylostomatinae</taxon>
        <taxon>Ancylostoma</taxon>
    </lineage>
</organism>
<keyword evidence="2" id="KW-1185">Reference proteome</keyword>
<protein>
    <submittedName>
        <fullName evidence="1">Uncharacterized protein</fullName>
    </submittedName>
</protein>
<reference evidence="1 2" key="1">
    <citation type="submission" date="2013-12" db="EMBL/GenBank/DDBJ databases">
        <title>Draft genome of the parsitic nematode Ancylostoma duodenale.</title>
        <authorList>
            <person name="Mitreva M."/>
        </authorList>
    </citation>
    <scope>NUCLEOTIDE SEQUENCE [LARGE SCALE GENOMIC DNA]</scope>
    <source>
        <strain evidence="1 2">Zhejiang</strain>
    </source>
</reference>
<evidence type="ECO:0000313" key="1">
    <source>
        <dbReference type="EMBL" id="KIH60879.1"/>
    </source>
</evidence>